<protein>
    <submittedName>
        <fullName evidence="1">Uncharacterized protein</fullName>
    </submittedName>
</protein>
<comment type="caution">
    <text evidence="1">The sequence shown here is derived from an EMBL/GenBank/DDBJ whole genome shotgun (WGS) entry which is preliminary data.</text>
</comment>
<proteinExistence type="predicted"/>
<gene>
    <name evidence="1" type="ORF">NCGR_LOCUS53457</name>
</gene>
<sequence length="101" mass="11192">MPFTNLHVYGLLGRPGTRVACKEHSTAFCKVNIPLSFASQNGFKRLFGCYQLCCKLASHLPFILIKLNANIEVSSTTLVHQQNHGLLAEYISLSLISDLMP</sequence>
<dbReference type="AlphaFoldDB" id="A0A811RJF5"/>
<reference evidence="1" key="1">
    <citation type="submission" date="2020-10" db="EMBL/GenBank/DDBJ databases">
        <authorList>
            <person name="Han B."/>
            <person name="Lu T."/>
            <person name="Zhao Q."/>
            <person name="Huang X."/>
            <person name="Zhao Y."/>
        </authorList>
    </citation>
    <scope>NUCLEOTIDE SEQUENCE</scope>
</reference>
<dbReference type="EMBL" id="CAJGYO010000015">
    <property type="protein sequence ID" value="CAD6270163.1"/>
    <property type="molecule type" value="Genomic_DNA"/>
</dbReference>
<accession>A0A811RJF5</accession>
<dbReference type="Proteomes" id="UP000604825">
    <property type="component" value="Unassembled WGS sequence"/>
</dbReference>
<keyword evidence="2" id="KW-1185">Reference proteome</keyword>
<name>A0A811RJF5_9POAL</name>
<organism evidence="1 2">
    <name type="scientific">Miscanthus lutarioriparius</name>
    <dbReference type="NCBI Taxonomy" id="422564"/>
    <lineage>
        <taxon>Eukaryota</taxon>
        <taxon>Viridiplantae</taxon>
        <taxon>Streptophyta</taxon>
        <taxon>Embryophyta</taxon>
        <taxon>Tracheophyta</taxon>
        <taxon>Spermatophyta</taxon>
        <taxon>Magnoliopsida</taxon>
        <taxon>Liliopsida</taxon>
        <taxon>Poales</taxon>
        <taxon>Poaceae</taxon>
        <taxon>PACMAD clade</taxon>
        <taxon>Panicoideae</taxon>
        <taxon>Andropogonodae</taxon>
        <taxon>Andropogoneae</taxon>
        <taxon>Saccharinae</taxon>
        <taxon>Miscanthus</taxon>
    </lineage>
</organism>
<evidence type="ECO:0000313" key="2">
    <source>
        <dbReference type="Proteomes" id="UP000604825"/>
    </source>
</evidence>
<evidence type="ECO:0000313" key="1">
    <source>
        <dbReference type="EMBL" id="CAD6270163.1"/>
    </source>
</evidence>